<evidence type="ECO:0000256" key="1">
    <source>
        <dbReference type="SAM" id="SignalP"/>
    </source>
</evidence>
<gene>
    <name evidence="2" type="ORF">HMPREF9195_00492</name>
</gene>
<feature type="signal peptide" evidence="1">
    <location>
        <begin position="1"/>
        <end position="22"/>
    </location>
</feature>
<protein>
    <recommendedName>
        <fullName evidence="4">SbsA Ig-like domain-containing protein</fullName>
    </recommendedName>
</protein>
<dbReference type="RefSeq" id="WP_016522482.1">
    <property type="nucleotide sequence ID" value="NZ_KE332517.1"/>
</dbReference>
<evidence type="ECO:0000313" key="2">
    <source>
        <dbReference type="EMBL" id="EPF29787.1"/>
    </source>
</evidence>
<keyword evidence="1" id="KW-0732">Signal</keyword>
<evidence type="ECO:0008006" key="4">
    <source>
        <dbReference type="Google" id="ProtNLM"/>
    </source>
</evidence>
<sequence length="645" mass="72089">MHILLRGVLVLVFTSWLCTSCADSASSVSLALPADRDDTAVYLLAASASGMQSRCVPLKALNTNAQTGTIDDPEKSDVMCFAFEKSPTMFGLTGSNLYALELEFEPLTDKPVRKISAPIQTDSVEFAVGLLYANDFSASGKLKKIVRPQHPVTAKVLPHGSLTVSIGFAGIAVGMANIRGFMVSAQVALKLNSAAIVPIRYGWLKDGAALWYGTTADGDVIPPELCTESKVPLCAELPKPSAVIQAGDSAKGGRDLIAIHFDKALPVNLTAEQKQPRLSFQCGNKNISVYRAPNIYRLTLDGSLFPDAFFTIEQTDEQSHAERLSNTDMLSDTSEQSDTVGFDDTPDAATMVCGITIEYSTPSLITPITADPGLIPGWPQEQWRQPSYELFSWEQFPSVLIFDFADYSVQDAYLKRLSFFAEKKGFTGRLLFDEEIASFHGFNAHDYRAKTLASFFQKAEEKHFPLNKSELHLRTILFHNGVIIRTEQGIEAGEGAIVSISRQSSAYLRYRFITHECLHGIYFTEESFRDRVTEVFRQTDPRAVLFLRRYFEIYPSLQYNTDDNYLLQNEFMAYLLQQGSDFLQQYYNRIAWFRAMNEAEPELCRYIRNTNAVDFMQAAAQMDSFLYTTWGVKGGRIYLANMETL</sequence>
<reference evidence="2 3" key="1">
    <citation type="submission" date="2013-04" db="EMBL/GenBank/DDBJ databases">
        <title>The Genome Sequence of Treponema medium ATCC 700293.</title>
        <authorList>
            <consortium name="The Broad Institute Genomics Platform"/>
            <person name="Earl A."/>
            <person name="Ward D."/>
            <person name="Feldgarden M."/>
            <person name="Gevers D."/>
            <person name="Leonetti C."/>
            <person name="Blanton J.M."/>
            <person name="Dewhirst F.E."/>
            <person name="Izard J."/>
            <person name="Walker B."/>
            <person name="Young S."/>
            <person name="Zeng Q."/>
            <person name="Gargeya S."/>
            <person name="Fitzgerald M."/>
            <person name="Haas B."/>
            <person name="Abouelleil A."/>
            <person name="Allen A.W."/>
            <person name="Alvarado L."/>
            <person name="Arachchi H.M."/>
            <person name="Berlin A.M."/>
            <person name="Chapman S.B."/>
            <person name="Gainer-Dewar J."/>
            <person name="Goldberg J."/>
            <person name="Griggs A."/>
            <person name="Gujja S."/>
            <person name="Hansen M."/>
            <person name="Howarth C."/>
            <person name="Imamovic A."/>
            <person name="Ireland A."/>
            <person name="Larimer J."/>
            <person name="McCowan C."/>
            <person name="Murphy C."/>
            <person name="Pearson M."/>
            <person name="Poon T.W."/>
            <person name="Priest M."/>
            <person name="Roberts A."/>
            <person name="Saif S."/>
            <person name="Shea T."/>
            <person name="Sisk P."/>
            <person name="Sykes S."/>
            <person name="Wortman J."/>
            <person name="Nusbaum C."/>
            <person name="Birren B."/>
        </authorList>
    </citation>
    <scope>NUCLEOTIDE SEQUENCE [LARGE SCALE GENOMIC DNA]</scope>
    <source>
        <strain evidence="2 3">ATCC 700293</strain>
    </source>
</reference>
<feature type="chain" id="PRO_5041643725" description="SbsA Ig-like domain-containing protein" evidence="1">
    <location>
        <begin position="23"/>
        <end position="645"/>
    </location>
</feature>
<comment type="caution">
    <text evidence="2">The sequence shown here is derived from an EMBL/GenBank/DDBJ whole genome shotgun (WGS) entry which is preliminary data.</text>
</comment>
<accession>A0AA87NNG8</accession>
<name>A0AA87NNG8_TREMD</name>
<dbReference type="EMBL" id="ATFE01000003">
    <property type="protein sequence ID" value="EPF29787.1"/>
    <property type="molecule type" value="Genomic_DNA"/>
</dbReference>
<proteinExistence type="predicted"/>
<dbReference type="AlphaFoldDB" id="A0AA87NNG8"/>
<evidence type="ECO:0000313" key="3">
    <source>
        <dbReference type="Proteomes" id="UP000014634"/>
    </source>
</evidence>
<dbReference type="Proteomes" id="UP000014634">
    <property type="component" value="Unassembled WGS sequence"/>
</dbReference>
<organism evidence="2 3">
    <name type="scientific">Treponema medium ATCC 700293</name>
    <dbReference type="NCBI Taxonomy" id="1125700"/>
    <lineage>
        <taxon>Bacteria</taxon>
        <taxon>Pseudomonadati</taxon>
        <taxon>Spirochaetota</taxon>
        <taxon>Spirochaetia</taxon>
        <taxon>Spirochaetales</taxon>
        <taxon>Treponemataceae</taxon>
        <taxon>Treponema</taxon>
    </lineage>
</organism>